<comment type="caution">
    <text evidence="4">The sequence shown here is derived from an EMBL/GenBank/DDBJ whole genome shotgun (WGS) entry which is preliminary data.</text>
</comment>
<evidence type="ECO:0000256" key="2">
    <source>
        <dbReference type="ARBA" id="ARBA00022679"/>
    </source>
</evidence>
<dbReference type="Proteomes" id="UP000287447">
    <property type="component" value="Unassembled WGS sequence"/>
</dbReference>
<dbReference type="EMBL" id="SADE01000002">
    <property type="protein sequence ID" value="RVU35869.1"/>
    <property type="molecule type" value="Genomic_DNA"/>
</dbReference>
<dbReference type="GO" id="GO:0032259">
    <property type="term" value="P:methylation"/>
    <property type="evidence" value="ECO:0007669"/>
    <property type="project" value="UniProtKB-KW"/>
</dbReference>
<dbReference type="PANTHER" id="PTHR13090">
    <property type="entry name" value="ARGININE-HYDROXYLASE NDUFAF5, MITOCHONDRIAL"/>
    <property type="match status" value="1"/>
</dbReference>
<evidence type="ECO:0000256" key="1">
    <source>
        <dbReference type="ARBA" id="ARBA00022603"/>
    </source>
</evidence>
<dbReference type="GO" id="GO:0008757">
    <property type="term" value="F:S-adenosylmethionine-dependent methyltransferase activity"/>
    <property type="evidence" value="ECO:0007669"/>
    <property type="project" value="InterPro"/>
</dbReference>
<protein>
    <submittedName>
        <fullName evidence="4">Methyltransferase domain-containing protein</fullName>
    </submittedName>
</protein>
<dbReference type="InterPro" id="IPR029063">
    <property type="entry name" value="SAM-dependent_MTases_sf"/>
</dbReference>
<dbReference type="OrthoDB" id="9793723at2"/>
<dbReference type="SUPFAM" id="SSF53335">
    <property type="entry name" value="S-adenosyl-L-methionine-dependent methyltransferases"/>
    <property type="match status" value="1"/>
</dbReference>
<dbReference type="CDD" id="cd02440">
    <property type="entry name" value="AdoMet_MTases"/>
    <property type="match status" value="1"/>
</dbReference>
<dbReference type="RefSeq" id="WP_127765346.1">
    <property type="nucleotide sequence ID" value="NZ_SADE01000002.1"/>
</dbReference>
<dbReference type="AlphaFoldDB" id="A0A3S2Y211"/>
<evidence type="ECO:0000313" key="5">
    <source>
        <dbReference type="Proteomes" id="UP000287447"/>
    </source>
</evidence>
<name>A0A3S2Y211_9PROT</name>
<accession>A0A3S2Y211</accession>
<evidence type="ECO:0000259" key="3">
    <source>
        <dbReference type="Pfam" id="PF08241"/>
    </source>
</evidence>
<dbReference type="Pfam" id="PF08241">
    <property type="entry name" value="Methyltransf_11"/>
    <property type="match status" value="1"/>
</dbReference>
<gene>
    <name evidence="4" type="ORF">EOI86_11440</name>
</gene>
<organism evidence="4 5">
    <name type="scientific">Hwanghaeella grinnelliae</name>
    <dbReference type="NCBI Taxonomy" id="2500179"/>
    <lineage>
        <taxon>Bacteria</taxon>
        <taxon>Pseudomonadati</taxon>
        <taxon>Pseudomonadota</taxon>
        <taxon>Alphaproteobacteria</taxon>
        <taxon>Rhodospirillales</taxon>
        <taxon>Rhodospirillaceae</taxon>
        <taxon>Hwanghaeella</taxon>
    </lineage>
</organism>
<keyword evidence="2 4" id="KW-0808">Transferase</keyword>
<reference evidence="5" key="1">
    <citation type="submission" date="2019-01" db="EMBL/GenBank/DDBJ databases">
        <title>Gri0909 isolated from a small marine red alga.</title>
        <authorList>
            <person name="Kim J."/>
            <person name="Jeong S.E."/>
            <person name="Jeon C.O."/>
        </authorList>
    </citation>
    <scope>NUCLEOTIDE SEQUENCE [LARGE SCALE GENOMIC DNA]</scope>
    <source>
        <strain evidence="5">Gri0909</strain>
    </source>
</reference>
<dbReference type="InterPro" id="IPR013216">
    <property type="entry name" value="Methyltransf_11"/>
</dbReference>
<dbReference type="InterPro" id="IPR050602">
    <property type="entry name" value="Malonyl-ACP_OMT"/>
</dbReference>
<feature type="domain" description="Methyltransferase type 11" evidence="3">
    <location>
        <begin position="57"/>
        <end position="147"/>
    </location>
</feature>
<dbReference type="PANTHER" id="PTHR13090:SF1">
    <property type="entry name" value="ARGININE-HYDROXYLASE NDUFAF5, MITOCHONDRIAL"/>
    <property type="match status" value="1"/>
</dbReference>
<sequence length="309" mass="33877">MNGPQFDQITVFDREQVRRNRDRAAPGFDDVDFLVRESADRLTDRLRDIARLFPAALDLGCRTGLLSDFVTGMNGIQTLIQADLSPGMAARADRGDRPAVAADEEWLPFAEESFDLVLSNLSLHWVNDLPGALIQINRALKADGLFLGAMLGGETLKELRDVMALAEVELRDGLSPRISPFADLRDAGALMQRAGFALPVIDSDTITVTYGNPLTLMQELRKMGEGNAVAERSRRPLGRDILMRAAELYAERYAGPDGRVPATFEIIYLHGWAPHETQQKPLRPGSARNRLAAALGAEEQSAGEKPNGT</sequence>
<keyword evidence="1 4" id="KW-0489">Methyltransferase</keyword>
<dbReference type="Gene3D" id="3.40.50.150">
    <property type="entry name" value="Vaccinia Virus protein VP39"/>
    <property type="match status" value="1"/>
</dbReference>
<keyword evidence="5" id="KW-1185">Reference proteome</keyword>
<evidence type="ECO:0000313" key="4">
    <source>
        <dbReference type="EMBL" id="RVU35869.1"/>
    </source>
</evidence>
<proteinExistence type="predicted"/>